<gene>
    <name evidence="2" type="ORF">QO192_00020</name>
</gene>
<comment type="caution">
    <text evidence="2">The sequence shown here is derived from an EMBL/GenBank/DDBJ whole genome shotgun (WGS) entry which is preliminary data.</text>
</comment>
<dbReference type="RefSeq" id="WP_371567080.1">
    <property type="nucleotide sequence ID" value="NZ_JASMRN010000001.1"/>
</dbReference>
<dbReference type="Proteomes" id="UP001568894">
    <property type="component" value="Unassembled WGS sequence"/>
</dbReference>
<dbReference type="InterPro" id="IPR002560">
    <property type="entry name" value="Transposase_DDE"/>
</dbReference>
<organism evidence="2 3">
    <name type="scientific">Flavobacterium frigidarium</name>
    <dbReference type="NCBI Taxonomy" id="99286"/>
    <lineage>
        <taxon>Bacteria</taxon>
        <taxon>Pseudomonadati</taxon>
        <taxon>Bacteroidota</taxon>
        <taxon>Flavobacteriia</taxon>
        <taxon>Flavobacteriales</taxon>
        <taxon>Flavobacteriaceae</taxon>
        <taxon>Flavobacterium</taxon>
    </lineage>
</organism>
<accession>A0ABV4K7S3</accession>
<evidence type="ECO:0000313" key="3">
    <source>
        <dbReference type="Proteomes" id="UP001568894"/>
    </source>
</evidence>
<keyword evidence="3" id="KW-1185">Reference proteome</keyword>
<sequence>MIGLFFGVNGKKLQRQYKKHLSSFRAWEPKEHAHQWIIYPQNIGTHLAIDEVTLSQGELYTVVTNKKAKGKKGSLVAIVAGTKTEQVIEHVSKITVKKKQAVIEIILDMANSMKLIAKKCLTKAIQVTDCFHLQKLALEALQELRIKH</sequence>
<protein>
    <submittedName>
        <fullName evidence="2">Transposase</fullName>
    </submittedName>
</protein>
<reference evidence="2 3" key="1">
    <citation type="submission" date="2023-05" db="EMBL/GenBank/DDBJ databases">
        <title>Adaptations of aquatic viruses from atmosphere-close ecosystems of the Central Arctic Ocean.</title>
        <authorList>
            <person name="Rahlff J."/>
            <person name="Holmfeldt K."/>
        </authorList>
    </citation>
    <scope>NUCLEOTIDE SEQUENCE [LARGE SCALE GENOMIC DNA]</scope>
    <source>
        <strain evidence="2 3">Arc14</strain>
    </source>
</reference>
<name>A0ABV4K7S3_9FLAO</name>
<dbReference type="EMBL" id="JASMRN010000001">
    <property type="protein sequence ID" value="MEZ7513656.1"/>
    <property type="molecule type" value="Genomic_DNA"/>
</dbReference>
<dbReference type="Pfam" id="PF01610">
    <property type="entry name" value="DDE_Tnp_ISL3"/>
    <property type="match status" value="1"/>
</dbReference>
<evidence type="ECO:0000313" key="2">
    <source>
        <dbReference type="EMBL" id="MEZ7513656.1"/>
    </source>
</evidence>
<proteinExistence type="predicted"/>
<evidence type="ECO:0000259" key="1">
    <source>
        <dbReference type="Pfam" id="PF01610"/>
    </source>
</evidence>
<feature type="domain" description="Transposase IS204/IS1001/IS1096/IS1165 DDE" evidence="1">
    <location>
        <begin position="47"/>
        <end position="147"/>
    </location>
</feature>